<dbReference type="InterPro" id="IPR003779">
    <property type="entry name" value="CMD-like"/>
</dbReference>
<evidence type="ECO:0000313" key="2">
    <source>
        <dbReference type="EMBL" id="MBU8873032.1"/>
    </source>
</evidence>
<dbReference type="PANTHER" id="PTHR34846:SF5">
    <property type="entry name" value="CARBOXYMUCONOLACTONE DECARBOXYLASE-LIKE DOMAIN-CONTAINING PROTEIN"/>
    <property type="match status" value="1"/>
</dbReference>
<reference evidence="2 3" key="1">
    <citation type="submission" date="2021-06" db="EMBL/GenBank/DDBJ databases">
        <authorList>
            <person name="Lee D.H."/>
        </authorList>
    </citation>
    <scope>NUCLEOTIDE SEQUENCE [LARGE SCALE GENOMIC DNA]</scope>
    <source>
        <strain evidence="2 3">MMS21-HV4-11</strain>
    </source>
</reference>
<name>A0ABS6IH00_9HYPH</name>
<sequence length="185" mass="20901">MIKRKQRIPLRDLSTMKPEDREAIEKNAMNGQVFNIFKVLANHPALTKRWTPFAGHILSKQTLPFRDRELLILRIGWLNQAEYEFAQHELIAKRGGVTDGDIANLKEGPKAKGWSEHEAALMQLADDLFENSVASDATWATLSKTYSTEQLMDAVFTVGQYNLVSWALNSFGVPLDDFLPGAQKK</sequence>
<dbReference type="Proteomes" id="UP000727907">
    <property type="component" value="Unassembled WGS sequence"/>
</dbReference>
<accession>A0ABS6IH00</accession>
<organism evidence="2 3">
    <name type="scientific">Reyranella humidisoli</name>
    <dbReference type="NCBI Taxonomy" id="2849149"/>
    <lineage>
        <taxon>Bacteria</taxon>
        <taxon>Pseudomonadati</taxon>
        <taxon>Pseudomonadota</taxon>
        <taxon>Alphaproteobacteria</taxon>
        <taxon>Hyphomicrobiales</taxon>
        <taxon>Reyranellaceae</taxon>
        <taxon>Reyranella</taxon>
    </lineage>
</organism>
<keyword evidence="3" id="KW-1185">Reference proteome</keyword>
<dbReference type="PANTHER" id="PTHR34846">
    <property type="entry name" value="4-CARBOXYMUCONOLACTONE DECARBOXYLASE FAMILY PROTEIN (AFU_ORTHOLOGUE AFUA_6G11590)"/>
    <property type="match status" value="1"/>
</dbReference>
<protein>
    <submittedName>
        <fullName evidence="2">Carboxymuconolactone decarboxylase family protein</fullName>
    </submittedName>
</protein>
<gene>
    <name evidence="2" type="ORF">KQ910_04625</name>
</gene>
<proteinExistence type="predicted"/>
<dbReference type="EMBL" id="JAHOPB010000001">
    <property type="protein sequence ID" value="MBU8873032.1"/>
    <property type="molecule type" value="Genomic_DNA"/>
</dbReference>
<evidence type="ECO:0000259" key="1">
    <source>
        <dbReference type="Pfam" id="PF02627"/>
    </source>
</evidence>
<feature type="domain" description="Carboxymuconolactone decarboxylase-like" evidence="1">
    <location>
        <begin position="44"/>
        <end position="104"/>
    </location>
</feature>
<comment type="caution">
    <text evidence="2">The sequence shown here is derived from an EMBL/GenBank/DDBJ whole genome shotgun (WGS) entry which is preliminary data.</text>
</comment>
<dbReference type="RefSeq" id="WP_216957300.1">
    <property type="nucleotide sequence ID" value="NZ_JAHOPB010000001.1"/>
</dbReference>
<evidence type="ECO:0000313" key="3">
    <source>
        <dbReference type="Proteomes" id="UP000727907"/>
    </source>
</evidence>
<dbReference type="Pfam" id="PF02627">
    <property type="entry name" value="CMD"/>
    <property type="match status" value="1"/>
</dbReference>